<comment type="caution">
    <text evidence="3">The sequence shown here is derived from an EMBL/GenBank/DDBJ whole genome shotgun (WGS) entry which is preliminary data.</text>
</comment>
<dbReference type="InterPro" id="IPR015424">
    <property type="entry name" value="PyrdxlP-dep_Trfase"/>
</dbReference>
<dbReference type="PANTHER" id="PTHR14237">
    <property type="entry name" value="MOLYBDOPTERIN COFACTOR SULFURASE MOSC"/>
    <property type="match status" value="1"/>
</dbReference>
<feature type="domain" description="Aminotransferase class V" evidence="2">
    <location>
        <begin position="79"/>
        <end position="505"/>
    </location>
</feature>
<dbReference type="GO" id="GO:0016740">
    <property type="term" value="F:transferase activity"/>
    <property type="evidence" value="ECO:0007669"/>
    <property type="project" value="UniProtKB-KW"/>
</dbReference>
<dbReference type="SUPFAM" id="SSF53383">
    <property type="entry name" value="PLP-dependent transferases"/>
    <property type="match status" value="1"/>
</dbReference>
<name>A0AAV9XWV8_9CRYT</name>
<evidence type="ECO:0000259" key="2">
    <source>
        <dbReference type="Pfam" id="PF00266"/>
    </source>
</evidence>
<protein>
    <submittedName>
        <fullName evidence="3">Cysteine desulfurase selenocysteine lyase-like PLP dependent transferase superfamily</fullName>
    </submittedName>
</protein>
<dbReference type="EMBL" id="JAWDEY010000032">
    <property type="protein sequence ID" value="KAK6588574.1"/>
    <property type="molecule type" value="Genomic_DNA"/>
</dbReference>
<evidence type="ECO:0000313" key="3">
    <source>
        <dbReference type="EMBL" id="KAK6588574.1"/>
    </source>
</evidence>
<dbReference type="GO" id="GO:0016829">
    <property type="term" value="F:lyase activity"/>
    <property type="evidence" value="ECO:0007669"/>
    <property type="project" value="UniProtKB-KW"/>
</dbReference>
<accession>A0AAV9XWV8</accession>
<keyword evidence="1" id="KW-0732">Signal</keyword>
<dbReference type="Proteomes" id="UP001311799">
    <property type="component" value="Unassembled WGS sequence"/>
</dbReference>
<feature type="chain" id="PRO_5043664936" evidence="1">
    <location>
        <begin position="25"/>
        <end position="516"/>
    </location>
</feature>
<organism evidence="3 4">
    <name type="scientific">Cryptosporidium xiaoi</name>
    <dbReference type="NCBI Taxonomy" id="659607"/>
    <lineage>
        <taxon>Eukaryota</taxon>
        <taxon>Sar</taxon>
        <taxon>Alveolata</taxon>
        <taxon>Apicomplexa</taxon>
        <taxon>Conoidasida</taxon>
        <taxon>Coccidia</taxon>
        <taxon>Eucoccidiorida</taxon>
        <taxon>Eimeriorina</taxon>
        <taxon>Cryptosporidiidae</taxon>
        <taxon>Cryptosporidium</taxon>
    </lineage>
</organism>
<keyword evidence="3" id="KW-0808">Transferase</keyword>
<feature type="signal peptide" evidence="1">
    <location>
        <begin position="1"/>
        <end position="24"/>
    </location>
</feature>
<dbReference type="PANTHER" id="PTHR14237:SF80">
    <property type="entry name" value="MOLYBDENUM COFACTOR SULFURASE"/>
    <property type="match status" value="1"/>
</dbReference>
<dbReference type="Gene3D" id="3.90.1150.10">
    <property type="entry name" value="Aspartate Aminotransferase, domain 1"/>
    <property type="match status" value="1"/>
</dbReference>
<keyword evidence="4" id="KW-1185">Reference proteome</keyword>
<evidence type="ECO:0000256" key="1">
    <source>
        <dbReference type="SAM" id="SignalP"/>
    </source>
</evidence>
<dbReference type="InterPro" id="IPR015421">
    <property type="entry name" value="PyrdxlP-dep_Trfase_major"/>
</dbReference>
<reference evidence="3 4" key="1">
    <citation type="submission" date="2023-10" db="EMBL/GenBank/DDBJ databases">
        <title>Comparative genomics analysis reveals potential genetic determinants of host preference in Cryptosporidium xiaoi.</title>
        <authorList>
            <person name="Xiao L."/>
            <person name="Li J."/>
        </authorList>
    </citation>
    <scope>NUCLEOTIDE SEQUENCE [LARGE SCALE GENOMIC DNA]</scope>
    <source>
        <strain evidence="3 4">52996</strain>
    </source>
</reference>
<dbReference type="InterPro" id="IPR015422">
    <property type="entry name" value="PyrdxlP-dep_Trfase_small"/>
</dbReference>
<dbReference type="Pfam" id="PF00266">
    <property type="entry name" value="Aminotran_5"/>
    <property type="match status" value="1"/>
</dbReference>
<dbReference type="InterPro" id="IPR000192">
    <property type="entry name" value="Aminotrans_V_dom"/>
</dbReference>
<dbReference type="AlphaFoldDB" id="A0AAV9XWV8"/>
<gene>
    <name evidence="3" type="ORF">RS030_4601</name>
</gene>
<dbReference type="Gene3D" id="3.40.640.10">
    <property type="entry name" value="Type I PLP-dependent aspartate aminotransferase-like (Major domain)"/>
    <property type="match status" value="1"/>
</dbReference>
<evidence type="ECO:0000313" key="4">
    <source>
        <dbReference type="Proteomes" id="UP001311799"/>
    </source>
</evidence>
<keyword evidence="3" id="KW-0456">Lyase</keyword>
<sequence length="516" mass="58479">MLNKTIRIISGVFFSLLIFNFVLAERKPKAAGGDEKIELEKEYVKLYQKFLNEEGNQGYNIDVESISNSELGRFRGQTYLDYTGSGLYQKSQLEEIYNDFIKNAYGNAHSRNPSAELTDKNLAEARNLLYDFFNISNSTHSIVFTGGATGGLKLIGEDFPWTKGSKYYYLRINHNSVLGIREYATLFGAEFKALSYNDVEHILSRRKKSAVNNHLVNDLLNHKYEDYCLFAFPGKDNFAGEKYPLSWIKDVQNYGLSDNCEWKVLLDAAALVPTERLDMDKHPADFAVVSFYKLFGYPTGLGALIIRTDDALRLKKTYFGGGTVVMASCDSRWCKMRENPSAKFEDGTVSFLSIVSLKYGFKKLEYFGMDKISKHVASLTLFTFKLLSNMRHFSGTNVVQFYGMYHSLPNSGIINFNILYPDGTHVNYSQVEQLASANNIHLRAGCFCNPGACQDFLGLTLTEIKTTSEIRESCSDPSNNGNKNRPLGSVRISFGYLSTFRDVYNFVRFIQNNFVH</sequence>
<proteinExistence type="predicted"/>